<name>A0A7Y9PGL8_9BACT</name>
<dbReference type="EMBL" id="JACCCW010000001">
    <property type="protein sequence ID" value="NYF78768.1"/>
    <property type="molecule type" value="Genomic_DNA"/>
</dbReference>
<dbReference type="RefSeq" id="WP_179488475.1">
    <property type="nucleotide sequence ID" value="NZ_JACCCW010000001.1"/>
</dbReference>
<evidence type="ECO:0000313" key="2">
    <source>
        <dbReference type="EMBL" id="NYF78768.1"/>
    </source>
</evidence>
<reference evidence="2 3" key="1">
    <citation type="submission" date="2020-07" db="EMBL/GenBank/DDBJ databases">
        <title>Genomic Encyclopedia of Type Strains, Phase IV (KMG-V): Genome sequencing to study the core and pangenomes of soil and plant-associated prokaryotes.</title>
        <authorList>
            <person name="Whitman W."/>
        </authorList>
    </citation>
    <scope>NUCLEOTIDE SEQUENCE [LARGE SCALE GENOMIC DNA]</scope>
    <source>
        <strain evidence="2 3">X4EP2</strain>
    </source>
</reference>
<accession>A0A7Y9PGL8</accession>
<keyword evidence="1" id="KW-0732">Signal</keyword>
<gene>
    <name evidence="2" type="ORF">HDF17_001055</name>
</gene>
<feature type="signal peptide" evidence="1">
    <location>
        <begin position="1"/>
        <end position="32"/>
    </location>
</feature>
<dbReference type="AlphaFoldDB" id="A0A7Y9PGL8"/>
<dbReference type="Proteomes" id="UP000589520">
    <property type="component" value="Unassembled WGS sequence"/>
</dbReference>
<feature type="chain" id="PRO_5031047633" evidence="1">
    <location>
        <begin position="33"/>
        <end position="277"/>
    </location>
</feature>
<sequence length="277" mass="30825">MSDLNAGVCLGLRRRRIATVLFAGLLCGSMCAQTVSHDLVVKMVANENLAEQHRDHYLYLSQERSERTGGHLWTERVAETSAGKVRMLIAEDGQPLAGGRLAVERVRLADIAAHPDVFEKREQALRNDERHAKDMLELLPKAFLFDSPSMEGSFTLIHFKPNPAYEPQSLEERILHAMTGSVLIDPVVRLHRIEGRLPEDVNIGFGLIATIKAGSNFSTTRDRAAGNEWKTAVLDTDITGRAIFFKAIGKKEHAERSDYKLLPIDMTVAQAVAMLEQ</sequence>
<comment type="caution">
    <text evidence="2">The sequence shown here is derived from an EMBL/GenBank/DDBJ whole genome shotgun (WGS) entry which is preliminary data.</text>
</comment>
<evidence type="ECO:0000256" key="1">
    <source>
        <dbReference type="SAM" id="SignalP"/>
    </source>
</evidence>
<proteinExistence type="predicted"/>
<keyword evidence="3" id="KW-1185">Reference proteome</keyword>
<evidence type="ECO:0000313" key="3">
    <source>
        <dbReference type="Proteomes" id="UP000589520"/>
    </source>
</evidence>
<organism evidence="2 3">
    <name type="scientific">Granulicella arctica</name>
    <dbReference type="NCBI Taxonomy" id="940613"/>
    <lineage>
        <taxon>Bacteria</taxon>
        <taxon>Pseudomonadati</taxon>
        <taxon>Acidobacteriota</taxon>
        <taxon>Terriglobia</taxon>
        <taxon>Terriglobales</taxon>
        <taxon>Acidobacteriaceae</taxon>
        <taxon>Granulicella</taxon>
    </lineage>
</organism>
<protein>
    <submittedName>
        <fullName evidence="2">Uncharacterized protein</fullName>
    </submittedName>
</protein>